<evidence type="ECO:0000259" key="2">
    <source>
        <dbReference type="PROSITE" id="PS50076"/>
    </source>
</evidence>
<dbReference type="RefSeq" id="WP_095617002.1">
    <property type="nucleotide sequence ID" value="NZ_NSKD01000002.1"/>
</dbReference>
<feature type="domain" description="J" evidence="2">
    <location>
        <begin position="159"/>
        <end position="213"/>
    </location>
</feature>
<dbReference type="InterPro" id="IPR021059">
    <property type="entry name" value="DnaJ-related_N"/>
</dbReference>
<dbReference type="EMBL" id="NSKD01000002">
    <property type="protein sequence ID" value="PAU81278.1"/>
    <property type="molecule type" value="Genomic_DNA"/>
</dbReference>
<dbReference type="AlphaFoldDB" id="A0A2A2F8K5"/>
<name>A0A2A2F8K5_9GAMM</name>
<dbReference type="Pfam" id="PF12339">
    <property type="entry name" value="DNAJ_related"/>
    <property type="match status" value="1"/>
</dbReference>
<dbReference type="CDD" id="cd06257">
    <property type="entry name" value="DnaJ"/>
    <property type="match status" value="1"/>
</dbReference>
<dbReference type="InterPro" id="IPR001623">
    <property type="entry name" value="DnaJ_domain"/>
</dbReference>
<organism evidence="3 4">
    <name type="scientific">Halovibrio salipaludis</name>
    <dbReference type="NCBI Taxonomy" id="2032626"/>
    <lineage>
        <taxon>Bacteria</taxon>
        <taxon>Pseudomonadati</taxon>
        <taxon>Pseudomonadota</taxon>
        <taxon>Gammaproteobacteria</taxon>
        <taxon>Oceanospirillales</taxon>
        <taxon>Halomonadaceae</taxon>
        <taxon>Halovibrio</taxon>
    </lineage>
</organism>
<keyword evidence="4" id="KW-1185">Reference proteome</keyword>
<gene>
    <name evidence="3" type="ORF">CK501_06925</name>
</gene>
<dbReference type="OrthoDB" id="581986at2"/>
<accession>A0A2A2F8K5</accession>
<dbReference type="SUPFAM" id="SSF46565">
    <property type="entry name" value="Chaperone J-domain"/>
    <property type="match status" value="1"/>
</dbReference>
<protein>
    <submittedName>
        <fullName evidence="3">Molecular chaperone DnaJ</fullName>
    </submittedName>
</protein>
<dbReference type="Gene3D" id="1.10.287.110">
    <property type="entry name" value="DnaJ domain"/>
    <property type="match status" value="1"/>
</dbReference>
<evidence type="ECO:0000313" key="3">
    <source>
        <dbReference type="EMBL" id="PAU81278.1"/>
    </source>
</evidence>
<evidence type="ECO:0000256" key="1">
    <source>
        <dbReference type="ARBA" id="ARBA00023186"/>
    </source>
</evidence>
<dbReference type="PROSITE" id="PS50076">
    <property type="entry name" value="DNAJ_2"/>
    <property type="match status" value="1"/>
</dbReference>
<comment type="caution">
    <text evidence="3">The sequence shown here is derived from an EMBL/GenBank/DDBJ whole genome shotgun (WGS) entry which is preliminary data.</text>
</comment>
<keyword evidence="1" id="KW-0143">Chaperone</keyword>
<evidence type="ECO:0000313" key="4">
    <source>
        <dbReference type="Proteomes" id="UP000218896"/>
    </source>
</evidence>
<sequence>MMDSTASLNRTGETNDSALEALVGRIMDACEALLRTHPEGMSELVMLRTLQGEPWYLFGTIDFSSPAALYPVHFLLFHSLYRQRERLAAESGETIDINALNIRIRPAYNAGQQEAGQHDALHAFYRDLSNHDLGESTINRMLDDFWQGITRPADDELAQACHTLAIDTPPADLATARQAFRRLAMRHHPDRGGSNEQLQALNRAMATVRHHFRGHP</sequence>
<dbReference type="InterPro" id="IPR036869">
    <property type="entry name" value="J_dom_sf"/>
</dbReference>
<proteinExistence type="predicted"/>
<reference evidence="3 4" key="1">
    <citation type="submission" date="2017-08" db="EMBL/GenBank/DDBJ databases">
        <title>Halovibrio sewagensis sp. nov., isolated from wastewater of high salinity.</title>
        <authorList>
            <person name="Dong X."/>
            <person name="Zhang G."/>
        </authorList>
    </citation>
    <scope>NUCLEOTIDE SEQUENCE [LARGE SCALE GENOMIC DNA]</scope>
    <source>
        <strain evidence="3 4">YL5-2</strain>
    </source>
</reference>
<dbReference type="Proteomes" id="UP000218896">
    <property type="component" value="Unassembled WGS sequence"/>
</dbReference>